<reference evidence="2 3" key="1">
    <citation type="submission" date="2016-03" db="EMBL/GenBank/DDBJ databases">
        <title>EvidentialGene: Evidence-directed Construction of Genes on Genomes.</title>
        <authorList>
            <person name="Gilbert D.G."/>
            <person name="Choi J.-H."/>
            <person name="Mockaitis K."/>
            <person name="Colbourne J."/>
            <person name="Pfrender M."/>
        </authorList>
    </citation>
    <scope>NUCLEOTIDE SEQUENCE [LARGE SCALE GENOMIC DNA]</scope>
    <source>
        <strain evidence="2 3">Xinb3</strain>
        <tissue evidence="2">Complete organism</tissue>
    </source>
</reference>
<accession>A0A165AA17</accession>
<gene>
    <name evidence="2" type="ORF">APZ42_016958</name>
</gene>
<keyword evidence="1" id="KW-0812">Transmembrane</keyword>
<evidence type="ECO:0000313" key="2">
    <source>
        <dbReference type="EMBL" id="KZS17356.1"/>
    </source>
</evidence>
<feature type="transmembrane region" description="Helical" evidence="1">
    <location>
        <begin position="76"/>
        <end position="94"/>
    </location>
</feature>
<keyword evidence="3" id="KW-1185">Reference proteome</keyword>
<feature type="transmembrane region" description="Helical" evidence="1">
    <location>
        <begin position="33"/>
        <end position="55"/>
    </location>
</feature>
<evidence type="ECO:0000313" key="3">
    <source>
        <dbReference type="Proteomes" id="UP000076858"/>
    </source>
</evidence>
<feature type="transmembrane region" description="Helical" evidence="1">
    <location>
        <begin position="114"/>
        <end position="136"/>
    </location>
</feature>
<dbReference type="EMBL" id="LRGB01000642">
    <property type="protein sequence ID" value="KZS17356.1"/>
    <property type="molecule type" value="Genomic_DNA"/>
</dbReference>
<organism evidence="2 3">
    <name type="scientific">Daphnia magna</name>
    <dbReference type="NCBI Taxonomy" id="35525"/>
    <lineage>
        <taxon>Eukaryota</taxon>
        <taxon>Metazoa</taxon>
        <taxon>Ecdysozoa</taxon>
        <taxon>Arthropoda</taxon>
        <taxon>Crustacea</taxon>
        <taxon>Branchiopoda</taxon>
        <taxon>Diplostraca</taxon>
        <taxon>Cladocera</taxon>
        <taxon>Anomopoda</taxon>
        <taxon>Daphniidae</taxon>
        <taxon>Daphnia</taxon>
    </lineage>
</organism>
<dbReference type="Proteomes" id="UP000076858">
    <property type="component" value="Unassembled WGS sequence"/>
</dbReference>
<comment type="caution">
    <text evidence="2">The sequence shown here is derived from an EMBL/GenBank/DDBJ whole genome shotgun (WGS) entry which is preliminary data.</text>
</comment>
<sequence length="171" mass="19960">MSPSLCVCHTIGIIIFQVCPTLQTIPSYSFSCYSISLSLSLSLSPTCLASLLYGIRRIHTQREMWRNTRVFFSSQIKSASSLISFFFFFFFLRKEGRGNTMVEKIRKVPTAHEAYGGTSFVFHRLYVAFSFLYFFFPPPRYHPPRKKVKTISLKYICSPLHPYTRRHTQRD</sequence>
<dbReference type="AlphaFoldDB" id="A0A165AA17"/>
<name>A0A165AA17_9CRUS</name>
<proteinExistence type="predicted"/>
<protein>
    <submittedName>
        <fullName evidence="2">Uncharacterized protein</fullName>
    </submittedName>
</protein>
<keyword evidence="1" id="KW-1133">Transmembrane helix</keyword>
<keyword evidence="1" id="KW-0472">Membrane</keyword>
<evidence type="ECO:0000256" key="1">
    <source>
        <dbReference type="SAM" id="Phobius"/>
    </source>
</evidence>